<evidence type="ECO:0008006" key="4">
    <source>
        <dbReference type="Google" id="ProtNLM"/>
    </source>
</evidence>
<evidence type="ECO:0000313" key="3">
    <source>
        <dbReference type="Proteomes" id="UP000688137"/>
    </source>
</evidence>
<keyword evidence="1" id="KW-1133">Transmembrane helix</keyword>
<sequence>MDNALNSLLIRPQNKQIKDLNIKYGQQNEKYPVFQTQFNCLYKCQILTEMQGECLEFRSTNHKTYNKSPLVRQKHTKEQNVKQLPSLTQQIHNKFVVQKQKELVQLLTISFTILVFIVLMLEYYQQKKRMGFYDY</sequence>
<evidence type="ECO:0000313" key="2">
    <source>
        <dbReference type="EMBL" id="CAD8107053.1"/>
    </source>
</evidence>
<keyword evidence="1" id="KW-0472">Membrane</keyword>
<proteinExistence type="predicted"/>
<dbReference type="AlphaFoldDB" id="A0A8S1PWZ0"/>
<reference evidence="2" key="1">
    <citation type="submission" date="2021-01" db="EMBL/GenBank/DDBJ databases">
        <authorList>
            <consortium name="Genoscope - CEA"/>
            <person name="William W."/>
        </authorList>
    </citation>
    <scope>NUCLEOTIDE SEQUENCE</scope>
</reference>
<evidence type="ECO:0000256" key="1">
    <source>
        <dbReference type="SAM" id="Phobius"/>
    </source>
</evidence>
<gene>
    <name evidence="2" type="ORF">PPRIM_AZ9-3.1.T1320123</name>
</gene>
<comment type="caution">
    <text evidence="2">The sequence shown here is derived from an EMBL/GenBank/DDBJ whole genome shotgun (WGS) entry which is preliminary data.</text>
</comment>
<dbReference type="Proteomes" id="UP000688137">
    <property type="component" value="Unassembled WGS sequence"/>
</dbReference>
<organism evidence="2 3">
    <name type="scientific">Paramecium primaurelia</name>
    <dbReference type="NCBI Taxonomy" id="5886"/>
    <lineage>
        <taxon>Eukaryota</taxon>
        <taxon>Sar</taxon>
        <taxon>Alveolata</taxon>
        <taxon>Ciliophora</taxon>
        <taxon>Intramacronucleata</taxon>
        <taxon>Oligohymenophorea</taxon>
        <taxon>Peniculida</taxon>
        <taxon>Parameciidae</taxon>
        <taxon>Paramecium</taxon>
    </lineage>
</organism>
<accession>A0A8S1PWZ0</accession>
<feature type="transmembrane region" description="Helical" evidence="1">
    <location>
        <begin position="103"/>
        <end position="124"/>
    </location>
</feature>
<keyword evidence="3" id="KW-1185">Reference proteome</keyword>
<name>A0A8S1PWZ0_PARPR</name>
<keyword evidence="1" id="KW-0812">Transmembrane</keyword>
<protein>
    <recommendedName>
        <fullName evidence="4">Transmembrane protein</fullName>
    </recommendedName>
</protein>
<dbReference type="EMBL" id="CAJJDM010000135">
    <property type="protein sequence ID" value="CAD8107053.1"/>
    <property type="molecule type" value="Genomic_DNA"/>
</dbReference>